<dbReference type="Gene3D" id="2.40.30.170">
    <property type="match status" value="1"/>
</dbReference>
<dbReference type="InterPro" id="IPR058637">
    <property type="entry name" value="YknX-like_C"/>
</dbReference>
<reference evidence="6 7" key="1">
    <citation type="submission" date="2018-05" db="EMBL/GenBank/DDBJ databases">
        <title>Acuticoccus sediminis sp. nov., isolated from deep-sea sediment of Indian Ocean.</title>
        <authorList>
            <person name="Liu X."/>
            <person name="Lai Q."/>
            <person name="Du Y."/>
            <person name="Sun F."/>
            <person name="Zhang X."/>
            <person name="Wang S."/>
            <person name="Shao Z."/>
        </authorList>
    </citation>
    <scope>NUCLEOTIDE SEQUENCE [LARGE SCALE GENOMIC DNA]</scope>
    <source>
        <strain evidence="6 7">PTG4-2</strain>
    </source>
</reference>
<dbReference type="Pfam" id="PF25989">
    <property type="entry name" value="YknX_C"/>
    <property type="match status" value="1"/>
</dbReference>
<dbReference type="Gene3D" id="2.40.420.20">
    <property type="match status" value="1"/>
</dbReference>
<evidence type="ECO:0000313" key="6">
    <source>
        <dbReference type="EMBL" id="RAI00684.1"/>
    </source>
</evidence>
<evidence type="ECO:0000259" key="3">
    <source>
        <dbReference type="Pfam" id="PF25917"/>
    </source>
</evidence>
<dbReference type="InterPro" id="IPR006143">
    <property type="entry name" value="RND_pump_MFP"/>
</dbReference>
<dbReference type="SUPFAM" id="SSF111369">
    <property type="entry name" value="HlyD-like secretion proteins"/>
    <property type="match status" value="1"/>
</dbReference>
<organism evidence="6 7">
    <name type="scientific">Acuticoccus sediminis</name>
    <dbReference type="NCBI Taxonomy" id="2184697"/>
    <lineage>
        <taxon>Bacteria</taxon>
        <taxon>Pseudomonadati</taxon>
        <taxon>Pseudomonadota</taxon>
        <taxon>Alphaproteobacteria</taxon>
        <taxon>Hyphomicrobiales</taxon>
        <taxon>Amorphaceae</taxon>
        <taxon>Acuticoccus</taxon>
    </lineage>
</organism>
<evidence type="ECO:0000259" key="5">
    <source>
        <dbReference type="Pfam" id="PF25989"/>
    </source>
</evidence>
<feature type="compositionally biased region" description="Low complexity" evidence="2">
    <location>
        <begin position="371"/>
        <end position="389"/>
    </location>
</feature>
<evidence type="ECO:0000259" key="4">
    <source>
        <dbReference type="Pfam" id="PF25954"/>
    </source>
</evidence>
<name>A0A8B2NT85_9HYPH</name>
<dbReference type="Gene3D" id="2.40.50.100">
    <property type="match status" value="1"/>
</dbReference>
<dbReference type="PANTHER" id="PTHR30469">
    <property type="entry name" value="MULTIDRUG RESISTANCE PROTEIN MDTA"/>
    <property type="match status" value="1"/>
</dbReference>
<accession>A0A8B2NT85</accession>
<dbReference type="AlphaFoldDB" id="A0A8B2NT85"/>
<dbReference type="Gene3D" id="1.10.287.470">
    <property type="entry name" value="Helix hairpin bin"/>
    <property type="match status" value="1"/>
</dbReference>
<dbReference type="RefSeq" id="WP_111346845.1">
    <property type="nucleotide sequence ID" value="NZ_QHHQ01000003.1"/>
</dbReference>
<evidence type="ECO:0000313" key="7">
    <source>
        <dbReference type="Proteomes" id="UP000249590"/>
    </source>
</evidence>
<gene>
    <name evidence="6" type="ORF">DLJ53_15645</name>
</gene>
<dbReference type="Proteomes" id="UP000249590">
    <property type="component" value="Unassembled WGS sequence"/>
</dbReference>
<evidence type="ECO:0000256" key="2">
    <source>
        <dbReference type="SAM" id="MobiDB-lite"/>
    </source>
</evidence>
<keyword evidence="7" id="KW-1185">Reference proteome</keyword>
<protein>
    <submittedName>
        <fullName evidence="6">Efflux transporter periplasmic adaptor subunit</fullName>
    </submittedName>
</protein>
<dbReference type="Pfam" id="PF25954">
    <property type="entry name" value="Beta-barrel_RND_2"/>
    <property type="match status" value="1"/>
</dbReference>
<dbReference type="NCBIfam" id="TIGR01730">
    <property type="entry name" value="RND_mfp"/>
    <property type="match status" value="1"/>
</dbReference>
<dbReference type="OrthoDB" id="9806939at2"/>
<dbReference type="PANTHER" id="PTHR30469:SF11">
    <property type="entry name" value="BLL4320 PROTEIN"/>
    <property type="match status" value="1"/>
</dbReference>
<proteinExistence type="inferred from homology"/>
<feature type="domain" description="CusB-like beta-barrel" evidence="4">
    <location>
        <begin position="209"/>
        <end position="281"/>
    </location>
</feature>
<sequence>MSVSRQLVLLLFLAVAGGLGYMMYQERPAATESADAGGQSGAPRPAAAVDVATAATRVLERSVEAVGTTRALQSVDIVPLTDGRLVELNITPGAAIDRGDVIARLDPGIEQATLAEAEATLAERTAALDRSTTLRQTNASTVSQATLDSLKAEVAAAEAAVQRARHNLQDRTISAPFSGVLGMRAVDLGARVETSMVLTTLDDLSEVEIEFRLPETVYGQIHIGQRIHAESAAFPGRTFSGSVAAIDSRIDSVSRSFRVHARLPNEDRVLPVGMFMRLDLALDDRHAVVVPEEAVMVEGGKTEIFVVVDGVAELRSIETGLRRAGIVEVLDGVADGDTVVSRGIQSVRDGGAVRIISRIPLPGHSTEIEVPGTADAPASPAAAANPEPAGTGSRT</sequence>
<feature type="region of interest" description="Disordered" evidence="2">
    <location>
        <begin position="364"/>
        <end position="395"/>
    </location>
</feature>
<evidence type="ECO:0000256" key="1">
    <source>
        <dbReference type="ARBA" id="ARBA00009477"/>
    </source>
</evidence>
<feature type="domain" description="YknX-like C-terminal permuted SH3-like" evidence="5">
    <location>
        <begin position="288"/>
        <end position="354"/>
    </location>
</feature>
<dbReference type="GO" id="GO:0015562">
    <property type="term" value="F:efflux transmembrane transporter activity"/>
    <property type="evidence" value="ECO:0007669"/>
    <property type="project" value="TreeGrafter"/>
</dbReference>
<feature type="domain" description="Multidrug resistance protein MdtA-like barrel-sandwich hybrid" evidence="3">
    <location>
        <begin position="74"/>
        <end position="195"/>
    </location>
</feature>
<dbReference type="GO" id="GO:1990281">
    <property type="term" value="C:efflux pump complex"/>
    <property type="evidence" value="ECO:0007669"/>
    <property type="project" value="TreeGrafter"/>
</dbReference>
<comment type="caution">
    <text evidence="6">The sequence shown here is derived from an EMBL/GenBank/DDBJ whole genome shotgun (WGS) entry which is preliminary data.</text>
</comment>
<dbReference type="EMBL" id="QHHQ01000003">
    <property type="protein sequence ID" value="RAI00684.1"/>
    <property type="molecule type" value="Genomic_DNA"/>
</dbReference>
<dbReference type="InterPro" id="IPR058625">
    <property type="entry name" value="MdtA-like_BSH"/>
</dbReference>
<comment type="similarity">
    <text evidence="1">Belongs to the membrane fusion protein (MFP) (TC 8.A.1) family.</text>
</comment>
<dbReference type="Pfam" id="PF25917">
    <property type="entry name" value="BSH_RND"/>
    <property type="match status" value="1"/>
</dbReference>
<dbReference type="FunFam" id="2.40.30.170:FF:000010">
    <property type="entry name" value="Efflux RND transporter periplasmic adaptor subunit"/>
    <property type="match status" value="1"/>
</dbReference>
<dbReference type="InterPro" id="IPR058792">
    <property type="entry name" value="Beta-barrel_RND_2"/>
</dbReference>